<proteinExistence type="predicted"/>
<evidence type="ECO:0000313" key="12">
    <source>
        <dbReference type="EMBL" id="GAG71398.1"/>
    </source>
</evidence>
<feature type="transmembrane region" description="Helical" evidence="11">
    <location>
        <begin position="75"/>
        <end position="96"/>
    </location>
</feature>
<name>X1AFA3_9ZZZZ</name>
<evidence type="ECO:0000256" key="5">
    <source>
        <dbReference type="ARBA" id="ARBA00022679"/>
    </source>
</evidence>
<feature type="non-terminal residue" evidence="12">
    <location>
        <position position="230"/>
    </location>
</feature>
<organism evidence="12">
    <name type="scientific">marine sediment metagenome</name>
    <dbReference type="NCBI Taxonomy" id="412755"/>
    <lineage>
        <taxon>unclassified sequences</taxon>
        <taxon>metagenomes</taxon>
        <taxon>ecological metagenomes</taxon>
    </lineage>
</organism>
<keyword evidence="8" id="KW-0809">Transit peptide</keyword>
<evidence type="ECO:0000256" key="6">
    <source>
        <dbReference type="ARBA" id="ARBA00022692"/>
    </source>
</evidence>
<dbReference type="GO" id="GO:0009507">
    <property type="term" value="C:chloroplast"/>
    <property type="evidence" value="ECO:0007669"/>
    <property type="project" value="UniProtKB-SubCell"/>
</dbReference>
<evidence type="ECO:0000256" key="10">
    <source>
        <dbReference type="ARBA" id="ARBA00023136"/>
    </source>
</evidence>
<sequence>MVFNPFFDSSLEFLWDLIATVISIVILLALVQINGLMQKKGKVSQIITRKFVHIFAGPIFVVTWMLFSGGIISHYIAVIVPLLFVLQFLAIGTGLMKNESFVNSMSRTGEPRELLEGTLYYAIVMVLMTFFWFYVPSTGIRMANPTALLIIGCVSGGDGLADIIGRKFGGDKKFGIKGSEKTVIGSIGMLIGSILTSSIISKNAGKYFSKHPASLIALNRAKNALQLSLL</sequence>
<dbReference type="GO" id="GO:0016301">
    <property type="term" value="F:kinase activity"/>
    <property type="evidence" value="ECO:0007669"/>
    <property type="project" value="UniProtKB-KW"/>
</dbReference>
<feature type="transmembrane region" description="Helical" evidence="11">
    <location>
        <begin position="182"/>
        <end position="200"/>
    </location>
</feature>
<evidence type="ECO:0000256" key="11">
    <source>
        <dbReference type="SAM" id="Phobius"/>
    </source>
</evidence>
<dbReference type="GO" id="GO:0016020">
    <property type="term" value="C:membrane"/>
    <property type="evidence" value="ECO:0007669"/>
    <property type="project" value="UniProtKB-SubCell"/>
</dbReference>
<feature type="transmembrane region" description="Helical" evidence="11">
    <location>
        <begin position="13"/>
        <end position="31"/>
    </location>
</feature>
<feature type="transmembrane region" description="Helical" evidence="11">
    <location>
        <begin position="117"/>
        <end position="135"/>
    </location>
</feature>
<keyword evidence="6 11" id="KW-0812">Transmembrane</keyword>
<comment type="subcellular location">
    <subcellularLocation>
        <location evidence="1">Membrane</location>
        <topology evidence="1">Multi-pass membrane protein</topology>
    </subcellularLocation>
    <subcellularLocation>
        <location evidence="2">Plastid</location>
        <location evidence="2">Chloroplast</location>
    </subcellularLocation>
</comment>
<dbReference type="AlphaFoldDB" id="X1AFA3"/>
<protein>
    <recommendedName>
        <fullName evidence="13">Phosphatidate cytidylyltransferase</fullName>
    </recommendedName>
</protein>
<keyword evidence="3" id="KW-0150">Chloroplast</keyword>
<keyword evidence="4" id="KW-0934">Plastid</keyword>
<evidence type="ECO:0000256" key="4">
    <source>
        <dbReference type="ARBA" id="ARBA00022640"/>
    </source>
</evidence>
<keyword evidence="10 11" id="KW-0472">Membrane</keyword>
<evidence type="ECO:0000256" key="3">
    <source>
        <dbReference type="ARBA" id="ARBA00022528"/>
    </source>
</evidence>
<keyword evidence="5" id="KW-0808">Transferase</keyword>
<comment type="caution">
    <text evidence="12">The sequence shown here is derived from an EMBL/GenBank/DDBJ whole genome shotgun (WGS) entry which is preliminary data.</text>
</comment>
<evidence type="ECO:0000256" key="9">
    <source>
        <dbReference type="ARBA" id="ARBA00022989"/>
    </source>
</evidence>
<evidence type="ECO:0000256" key="7">
    <source>
        <dbReference type="ARBA" id="ARBA00022777"/>
    </source>
</evidence>
<reference evidence="12" key="1">
    <citation type="journal article" date="2014" name="Front. Microbiol.">
        <title>High frequency of phylogenetically diverse reductive dehalogenase-homologous genes in deep subseafloor sedimentary metagenomes.</title>
        <authorList>
            <person name="Kawai M."/>
            <person name="Futagami T."/>
            <person name="Toyoda A."/>
            <person name="Takaki Y."/>
            <person name="Nishi S."/>
            <person name="Hori S."/>
            <person name="Arai W."/>
            <person name="Tsubouchi T."/>
            <person name="Morono Y."/>
            <person name="Uchiyama I."/>
            <person name="Ito T."/>
            <person name="Fujiyama A."/>
            <person name="Inagaki F."/>
            <person name="Takami H."/>
        </authorList>
    </citation>
    <scope>NUCLEOTIDE SEQUENCE</scope>
    <source>
        <strain evidence="12">Expedition CK06-06</strain>
    </source>
</reference>
<accession>X1AFA3</accession>
<evidence type="ECO:0000256" key="2">
    <source>
        <dbReference type="ARBA" id="ARBA00004229"/>
    </source>
</evidence>
<dbReference type="InterPro" id="IPR039606">
    <property type="entry name" value="Phytol/farnesol_kinase"/>
</dbReference>
<gene>
    <name evidence="12" type="ORF">S01H4_11219</name>
</gene>
<keyword evidence="9 11" id="KW-1133">Transmembrane helix</keyword>
<evidence type="ECO:0000256" key="8">
    <source>
        <dbReference type="ARBA" id="ARBA00022946"/>
    </source>
</evidence>
<dbReference type="PANTHER" id="PTHR32523:SF8">
    <property type="entry name" value="DOLICHOL KINASE"/>
    <property type="match status" value="1"/>
</dbReference>
<feature type="transmembrane region" description="Helical" evidence="11">
    <location>
        <begin position="51"/>
        <end position="69"/>
    </location>
</feature>
<dbReference type="EMBL" id="BART01004485">
    <property type="protein sequence ID" value="GAG71398.1"/>
    <property type="molecule type" value="Genomic_DNA"/>
</dbReference>
<evidence type="ECO:0008006" key="13">
    <source>
        <dbReference type="Google" id="ProtNLM"/>
    </source>
</evidence>
<evidence type="ECO:0000256" key="1">
    <source>
        <dbReference type="ARBA" id="ARBA00004141"/>
    </source>
</evidence>
<keyword evidence="7" id="KW-0418">Kinase</keyword>
<dbReference type="PANTHER" id="PTHR32523">
    <property type="entry name" value="PHYTOL KINASE 1, CHLOROPLASTIC"/>
    <property type="match status" value="1"/>
</dbReference>